<protein>
    <submittedName>
        <fullName evidence="1">Global nitrogen transcriptional regulator</fullName>
    </submittedName>
</protein>
<accession>A0A1Z1MCJ7</accession>
<dbReference type="InterPro" id="IPR018490">
    <property type="entry name" value="cNMP-bd_dom_sf"/>
</dbReference>
<geneLocation type="chloroplast" evidence="1"/>
<keyword evidence="1" id="KW-0934">Plastid</keyword>
<dbReference type="SUPFAM" id="SSF51206">
    <property type="entry name" value="cAMP-binding domain-like"/>
    <property type="match status" value="1"/>
</dbReference>
<gene>
    <name evidence="1" type="primary">ntcA</name>
</gene>
<sequence>MKWINSLKDSKIPYYTYKLNQSDSVIIFENHQSNNQLIIVLYGTLHILKIFRSKKRIPIIIIGENNLFNIHSTNNQFYYKLIALEKTYIIKTTISSNNIYSKINIKLLSNIMEGYKKTLEIHEHINEIVKQKQTRNRIIQAILLLLLNFGIVKNGQIYLPFKLSQKDLSLISQTNEERTSKIIRNINNEWGLRYSTKRCIQTQDLLKLTVEKNKCYNSY</sequence>
<dbReference type="AlphaFoldDB" id="A0A1Z1MCJ7"/>
<reference evidence="1" key="1">
    <citation type="journal article" date="2017" name="J. Phycol.">
        <title>Analysis of chloroplast genomes and a supermatrix inform reclassification of the Rhodomelaceae (Rhodophyta).</title>
        <authorList>
            <person name="Diaz-Tapia P."/>
            <person name="Maggs C.A."/>
            <person name="West J.A."/>
            <person name="Verbruggen H."/>
        </authorList>
    </citation>
    <scope>NUCLEOTIDE SEQUENCE</scope>
    <source>
        <strain evidence="1">PD620</strain>
    </source>
</reference>
<evidence type="ECO:0000313" key="1">
    <source>
        <dbReference type="EMBL" id="ARW63817.1"/>
    </source>
</evidence>
<organism evidence="1">
    <name type="scientific">Chondria sp.</name>
    <name type="common">in: red algae</name>
    <dbReference type="NCBI Taxonomy" id="1982705"/>
    <lineage>
        <taxon>Eukaryota</taxon>
        <taxon>Rhodophyta</taxon>
        <taxon>Florideophyceae</taxon>
        <taxon>Rhodymeniophycidae</taxon>
        <taxon>Ceramiales</taxon>
        <taxon>Rhodomelaceae</taxon>
        <taxon>Chondrieae</taxon>
        <taxon>Chondria</taxon>
    </lineage>
</organism>
<keyword evidence="1" id="KW-0150">Chloroplast</keyword>
<dbReference type="Gene3D" id="2.60.120.10">
    <property type="entry name" value="Jelly Rolls"/>
    <property type="match status" value="1"/>
</dbReference>
<proteinExistence type="predicted"/>
<dbReference type="InterPro" id="IPR014710">
    <property type="entry name" value="RmlC-like_jellyroll"/>
</dbReference>
<dbReference type="EMBL" id="MF101429">
    <property type="protein sequence ID" value="ARW63817.1"/>
    <property type="molecule type" value="Genomic_DNA"/>
</dbReference>
<name>A0A1Z1MCJ7_9FLOR</name>